<proteinExistence type="predicted"/>
<dbReference type="GeneID" id="34462291"/>
<dbReference type="EMBL" id="KV878892">
    <property type="protein sequence ID" value="OJJ86612.1"/>
    <property type="molecule type" value="Genomic_DNA"/>
</dbReference>
<name>A0A1L9VRT8_ASPGL</name>
<reference evidence="2" key="1">
    <citation type="journal article" date="2017" name="Genome Biol.">
        <title>Comparative genomics reveals high biological diversity and specific adaptations in the industrially and medically important fungal genus Aspergillus.</title>
        <authorList>
            <person name="de Vries R.P."/>
            <person name="Riley R."/>
            <person name="Wiebenga A."/>
            <person name="Aguilar-Osorio G."/>
            <person name="Amillis S."/>
            <person name="Uchima C.A."/>
            <person name="Anderluh G."/>
            <person name="Asadollahi M."/>
            <person name="Askin M."/>
            <person name="Barry K."/>
            <person name="Battaglia E."/>
            <person name="Bayram O."/>
            <person name="Benocci T."/>
            <person name="Braus-Stromeyer S.A."/>
            <person name="Caldana C."/>
            <person name="Canovas D."/>
            <person name="Cerqueira G.C."/>
            <person name="Chen F."/>
            <person name="Chen W."/>
            <person name="Choi C."/>
            <person name="Clum A."/>
            <person name="Dos Santos R.A."/>
            <person name="Damasio A.R."/>
            <person name="Diallinas G."/>
            <person name="Emri T."/>
            <person name="Fekete E."/>
            <person name="Flipphi M."/>
            <person name="Freyberg S."/>
            <person name="Gallo A."/>
            <person name="Gournas C."/>
            <person name="Habgood R."/>
            <person name="Hainaut M."/>
            <person name="Harispe M.L."/>
            <person name="Henrissat B."/>
            <person name="Hilden K.S."/>
            <person name="Hope R."/>
            <person name="Hossain A."/>
            <person name="Karabika E."/>
            <person name="Karaffa L."/>
            <person name="Karanyi Z."/>
            <person name="Krasevec N."/>
            <person name="Kuo A."/>
            <person name="Kusch H."/>
            <person name="LaButti K."/>
            <person name="Lagendijk E.L."/>
            <person name="Lapidus A."/>
            <person name="Levasseur A."/>
            <person name="Lindquist E."/>
            <person name="Lipzen A."/>
            <person name="Logrieco A.F."/>
            <person name="MacCabe A."/>
            <person name="Maekelae M.R."/>
            <person name="Malavazi I."/>
            <person name="Melin P."/>
            <person name="Meyer V."/>
            <person name="Mielnichuk N."/>
            <person name="Miskei M."/>
            <person name="Molnar A.P."/>
            <person name="Mule G."/>
            <person name="Ngan C.Y."/>
            <person name="Orejas M."/>
            <person name="Orosz E."/>
            <person name="Ouedraogo J.P."/>
            <person name="Overkamp K.M."/>
            <person name="Park H.-S."/>
            <person name="Perrone G."/>
            <person name="Piumi F."/>
            <person name="Punt P.J."/>
            <person name="Ram A.F."/>
            <person name="Ramon A."/>
            <person name="Rauscher S."/>
            <person name="Record E."/>
            <person name="Riano-Pachon D.M."/>
            <person name="Robert V."/>
            <person name="Roehrig J."/>
            <person name="Ruller R."/>
            <person name="Salamov A."/>
            <person name="Salih N.S."/>
            <person name="Samson R.A."/>
            <person name="Sandor E."/>
            <person name="Sanguinetti M."/>
            <person name="Schuetze T."/>
            <person name="Sepcic K."/>
            <person name="Shelest E."/>
            <person name="Sherlock G."/>
            <person name="Sophianopoulou V."/>
            <person name="Squina F.M."/>
            <person name="Sun H."/>
            <person name="Susca A."/>
            <person name="Todd R.B."/>
            <person name="Tsang A."/>
            <person name="Unkles S.E."/>
            <person name="van de Wiele N."/>
            <person name="van Rossen-Uffink D."/>
            <person name="Oliveira J.V."/>
            <person name="Vesth T.C."/>
            <person name="Visser J."/>
            <person name="Yu J.-H."/>
            <person name="Zhou M."/>
            <person name="Andersen M.R."/>
            <person name="Archer D.B."/>
            <person name="Baker S.E."/>
            <person name="Benoit I."/>
            <person name="Brakhage A.A."/>
            <person name="Braus G.H."/>
            <person name="Fischer R."/>
            <person name="Frisvad J.C."/>
            <person name="Goldman G.H."/>
            <person name="Houbraken J."/>
            <person name="Oakley B."/>
            <person name="Pocsi I."/>
            <person name="Scazzocchio C."/>
            <person name="Seiboth B."/>
            <person name="vanKuyk P.A."/>
            <person name="Wortman J."/>
            <person name="Dyer P.S."/>
            <person name="Grigoriev I.V."/>
        </authorList>
    </citation>
    <scope>NUCLEOTIDE SEQUENCE [LARGE SCALE GENOMIC DNA]</scope>
    <source>
        <strain evidence="2">CBS 516.65</strain>
    </source>
</reference>
<dbReference type="STRING" id="1160497.A0A1L9VRT8"/>
<evidence type="ECO:0000313" key="2">
    <source>
        <dbReference type="Proteomes" id="UP000184300"/>
    </source>
</evidence>
<dbReference type="VEuPathDB" id="FungiDB:ASPGLDRAFT_44448"/>
<organism evidence="1 2">
    <name type="scientific">Aspergillus glaucus CBS 516.65</name>
    <dbReference type="NCBI Taxonomy" id="1160497"/>
    <lineage>
        <taxon>Eukaryota</taxon>
        <taxon>Fungi</taxon>
        <taxon>Dikarya</taxon>
        <taxon>Ascomycota</taxon>
        <taxon>Pezizomycotina</taxon>
        <taxon>Eurotiomycetes</taxon>
        <taxon>Eurotiomycetidae</taxon>
        <taxon>Eurotiales</taxon>
        <taxon>Aspergillaceae</taxon>
        <taxon>Aspergillus</taxon>
        <taxon>Aspergillus subgen. Aspergillus</taxon>
    </lineage>
</organism>
<dbReference type="Proteomes" id="UP000184300">
    <property type="component" value="Unassembled WGS sequence"/>
</dbReference>
<keyword evidence="2" id="KW-1185">Reference proteome</keyword>
<sequence length="145" mass="17136">MTRGTMVFEYGPSRHLMNFDFYQDYPHLSEFLFSLTGQEVYPLFEQPRHREEFIQASRALAELDHEDDCFSRAEEERYFAHVDPDDIAISRHLTIIAELNPRFVTSESLWSWISLYVDERDLHLFPELDTPADQEQSASSFCVLH</sequence>
<dbReference type="OrthoDB" id="5327538at2759"/>
<protein>
    <submittedName>
        <fullName evidence="1">Uncharacterized protein</fullName>
    </submittedName>
</protein>
<dbReference type="AlphaFoldDB" id="A0A1L9VRT8"/>
<dbReference type="RefSeq" id="XP_022403301.1">
    <property type="nucleotide sequence ID" value="XM_022546030.1"/>
</dbReference>
<evidence type="ECO:0000313" key="1">
    <source>
        <dbReference type="EMBL" id="OJJ86612.1"/>
    </source>
</evidence>
<accession>A0A1L9VRT8</accession>
<gene>
    <name evidence="1" type="ORF">ASPGLDRAFT_44448</name>
</gene>